<evidence type="ECO:0000313" key="8">
    <source>
        <dbReference type="Proteomes" id="UP000325113"/>
    </source>
</evidence>
<feature type="region of interest" description="Disordered" evidence="6">
    <location>
        <begin position="1"/>
        <end position="22"/>
    </location>
</feature>
<reference evidence="7 8" key="1">
    <citation type="submission" date="2019-07" db="EMBL/GenBank/DDBJ databases">
        <title>Genomes of Cafeteria roenbergensis.</title>
        <authorList>
            <person name="Fischer M.G."/>
            <person name="Hackl T."/>
            <person name="Roman M."/>
        </authorList>
    </citation>
    <scope>NUCLEOTIDE SEQUENCE [LARGE SCALE GENOMIC DNA]</scope>
    <source>
        <strain evidence="7 8">Cflag</strain>
    </source>
</reference>
<dbReference type="AlphaFoldDB" id="A0A5A8D3M5"/>
<dbReference type="EMBL" id="VLTM01000054">
    <property type="protein sequence ID" value="KAA0159404.1"/>
    <property type="molecule type" value="Genomic_DNA"/>
</dbReference>
<dbReference type="PANTHER" id="PTHR13183">
    <property type="entry name" value="AXONEMAL INNER ARM DYNEIN LIGHT CHAIN 28"/>
    <property type="match status" value="1"/>
</dbReference>
<organism evidence="7 8">
    <name type="scientific">Cafeteria roenbergensis</name>
    <name type="common">Marine flagellate</name>
    <dbReference type="NCBI Taxonomy" id="33653"/>
    <lineage>
        <taxon>Eukaryota</taxon>
        <taxon>Sar</taxon>
        <taxon>Stramenopiles</taxon>
        <taxon>Bigyra</taxon>
        <taxon>Opalozoa</taxon>
        <taxon>Bicosoecida</taxon>
        <taxon>Cafeteriaceae</taxon>
        <taxon>Cafeteria</taxon>
    </lineage>
</organism>
<name>A0A5A8D3M5_CAFRO</name>
<dbReference type="Proteomes" id="UP000325113">
    <property type="component" value="Unassembled WGS sequence"/>
</dbReference>
<evidence type="ECO:0000256" key="1">
    <source>
        <dbReference type="ARBA" id="ARBA00023017"/>
    </source>
</evidence>
<sequence length="221" mass="25087">MQIDGPPAAVAESTGLPKRGGTAEAHVEEVINSVLPPRIWEQRDGTSWIQYTSKAPASRADVTTLQGTLDQRLLHRQARESGICPVREELYRQTLDEVIRQVALEGPERGLLLHRVRNEALMTLDAYRALFEASVVFGVRKQLQAEEGVPAMEEEAERLREQTTALEAQVLAQRNRLAVLERRHRERHELDERSRKQELDFLAHQHKHLDAFLRGMPGGGR</sequence>
<dbReference type="InterPro" id="IPR019347">
    <property type="entry name" value="Axonemal_dynein_light_chain"/>
</dbReference>
<dbReference type="GO" id="GO:0030286">
    <property type="term" value="C:dynein complex"/>
    <property type="evidence" value="ECO:0007669"/>
    <property type="project" value="UniProtKB-KW"/>
</dbReference>
<keyword evidence="2 5" id="KW-0175">Coiled coil</keyword>
<evidence type="ECO:0000256" key="4">
    <source>
        <dbReference type="ARBA" id="ARBA00038114"/>
    </source>
</evidence>
<protein>
    <submittedName>
        <fullName evidence="7">Uncharacterized protein</fullName>
    </submittedName>
</protein>
<proteinExistence type="inferred from homology"/>
<evidence type="ECO:0000256" key="5">
    <source>
        <dbReference type="SAM" id="Coils"/>
    </source>
</evidence>
<dbReference type="GO" id="GO:0005930">
    <property type="term" value="C:axoneme"/>
    <property type="evidence" value="ECO:0007669"/>
    <property type="project" value="TreeGrafter"/>
</dbReference>
<keyword evidence="3" id="KW-0505">Motor protein</keyword>
<dbReference type="GO" id="GO:0045504">
    <property type="term" value="F:dynein heavy chain binding"/>
    <property type="evidence" value="ECO:0007669"/>
    <property type="project" value="TreeGrafter"/>
</dbReference>
<dbReference type="Pfam" id="PF10211">
    <property type="entry name" value="Ax_dynein_light"/>
    <property type="match status" value="1"/>
</dbReference>
<evidence type="ECO:0000256" key="2">
    <source>
        <dbReference type="ARBA" id="ARBA00023054"/>
    </source>
</evidence>
<dbReference type="PANTHER" id="PTHR13183:SF0">
    <property type="entry name" value="AXONEMAL DYNEIN LIGHT INTERMEDIATE POLYPEPTIDE 1"/>
    <property type="match status" value="1"/>
</dbReference>
<feature type="coiled-coil region" evidence="5">
    <location>
        <begin position="142"/>
        <end position="176"/>
    </location>
</feature>
<gene>
    <name evidence="7" type="ORF">FNF31_04876</name>
</gene>
<keyword evidence="1" id="KW-0243">Dynein</keyword>
<comment type="similarity">
    <text evidence="4">Belongs to the inner dynein arm light chain family.</text>
</comment>
<evidence type="ECO:0000313" key="7">
    <source>
        <dbReference type="EMBL" id="KAA0159404.1"/>
    </source>
</evidence>
<accession>A0A5A8D3M5</accession>
<evidence type="ECO:0000256" key="3">
    <source>
        <dbReference type="ARBA" id="ARBA00023175"/>
    </source>
</evidence>
<evidence type="ECO:0000256" key="6">
    <source>
        <dbReference type="SAM" id="MobiDB-lite"/>
    </source>
</evidence>
<comment type="caution">
    <text evidence="7">The sequence shown here is derived from an EMBL/GenBank/DDBJ whole genome shotgun (WGS) entry which is preliminary data.</text>
</comment>